<accession>A0A9D1F3Z9</accession>
<evidence type="ECO:0000259" key="11">
    <source>
        <dbReference type="PROSITE" id="PS51755"/>
    </source>
</evidence>
<dbReference type="PANTHER" id="PTHR48111:SF22">
    <property type="entry name" value="REGULATOR OF RPOS"/>
    <property type="match status" value="1"/>
</dbReference>
<evidence type="ECO:0000256" key="8">
    <source>
        <dbReference type="PROSITE-ProRule" id="PRU00169"/>
    </source>
</evidence>
<evidence type="ECO:0000256" key="1">
    <source>
        <dbReference type="ARBA" id="ARBA00018672"/>
    </source>
</evidence>
<dbReference type="GO" id="GO:0032993">
    <property type="term" value="C:protein-DNA complex"/>
    <property type="evidence" value="ECO:0007669"/>
    <property type="project" value="TreeGrafter"/>
</dbReference>
<dbReference type="PROSITE" id="PS51755">
    <property type="entry name" value="OMPR_PHOB"/>
    <property type="match status" value="1"/>
</dbReference>
<dbReference type="GO" id="GO:0000976">
    <property type="term" value="F:transcription cis-regulatory region binding"/>
    <property type="evidence" value="ECO:0007669"/>
    <property type="project" value="TreeGrafter"/>
</dbReference>
<dbReference type="Pfam" id="PF00486">
    <property type="entry name" value="Trans_reg_C"/>
    <property type="match status" value="1"/>
</dbReference>
<dbReference type="InterPro" id="IPR036388">
    <property type="entry name" value="WH-like_DNA-bd_sf"/>
</dbReference>
<evidence type="ECO:0000259" key="10">
    <source>
        <dbReference type="PROSITE" id="PS50110"/>
    </source>
</evidence>
<feature type="DNA-binding region" description="OmpR/PhoB-type" evidence="9">
    <location>
        <begin position="127"/>
        <end position="225"/>
    </location>
</feature>
<dbReference type="Gene3D" id="3.40.50.2300">
    <property type="match status" value="1"/>
</dbReference>
<evidence type="ECO:0000256" key="5">
    <source>
        <dbReference type="ARBA" id="ARBA00023125"/>
    </source>
</evidence>
<dbReference type="SMART" id="SM00862">
    <property type="entry name" value="Trans_reg_C"/>
    <property type="match status" value="1"/>
</dbReference>
<keyword evidence="5 9" id="KW-0238">DNA-binding</keyword>
<keyword evidence="4" id="KW-0805">Transcription regulation</keyword>
<name>A0A9D1F3Z9_9FIRM</name>
<evidence type="ECO:0000256" key="2">
    <source>
        <dbReference type="ARBA" id="ARBA00022553"/>
    </source>
</evidence>
<evidence type="ECO:0000256" key="9">
    <source>
        <dbReference type="PROSITE-ProRule" id="PRU01091"/>
    </source>
</evidence>
<keyword evidence="2 8" id="KW-0597">Phosphoprotein</keyword>
<dbReference type="GO" id="GO:0005829">
    <property type="term" value="C:cytosol"/>
    <property type="evidence" value="ECO:0007669"/>
    <property type="project" value="TreeGrafter"/>
</dbReference>
<dbReference type="SUPFAM" id="SSF52172">
    <property type="entry name" value="CheY-like"/>
    <property type="match status" value="1"/>
</dbReference>
<evidence type="ECO:0000256" key="7">
    <source>
        <dbReference type="ARBA" id="ARBA00024867"/>
    </source>
</evidence>
<keyword evidence="6" id="KW-0804">Transcription</keyword>
<evidence type="ECO:0000313" key="13">
    <source>
        <dbReference type="Proteomes" id="UP000823927"/>
    </source>
</evidence>
<evidence type="ECO:0000256" key="3">
    <source>
        <dbReference type="ARBA" id="ARBA00023012"/>
    </source>
</evidence>
<dbReference type="Proteomes" id="UP000823927">
    <property type="component" value="Unassembled WGS sequence"/>
</dbReference>
<feature type="domain" description="OmpR/PhoB-type" evidence="11">
    <location>
        <begin position="127"/>
        <end position="225"/>
    </location>
</feature>
<dbReference type="GO" id="GO:0000156">
    <property type="term" value="F:phosphorelay response regulator activity"/>
    <property type="evidence" value="ECO:0007669"/>
    <property type="project" value="TreeGrafter"/>
</dbReference>
<organism evidence="12 13">
    <name type="scientific">Candidatus Scybalocola faecigallinarum</name>
    <dbReference type="NCBI Taxonomy" id="2840941"/>
    <lineage>
        <taxon>Bacteria</taxon>
        <taxon>Bacillati</taxon>
        <taxon>Bacillota</taxon>
        <taxon>Clostridia</taxon>
        <taxon>Lachnospirales</taxon>
        <taxon>Lachnospiraceae</taxon>
        <taxon>Lachnospiraceae incertae sedis</taxon>
        <taxon>Candidatus Scybalocola (ex Gilroy et al. 2021)</taxon>
    </lineage>
</organism>
<evidence type="ECO:0000256" key="4">
    <source>
        <dbReference type="ARBA" id="ARBA00023015"/>
    </source>
</evidence>
<dbReference type="InterPro" id="IPR039420">
    <property type="entry name" value="WalR-like"/>
</dbReference>
<dbReference type="InterPro" id="IPR011006">
    <property type="entry name" value="CheY-like_superfamily"/>
</dbReference>
<feature type="domain" description="Response regulatory" evidence="10">
    <location>
        <begin position="2"/>
        <end position="118"/>
    </location>
</feature>
<keyword evidence="3" id="KW-0902">Two-component regulatory system</keyword>
<evidence type="ECO:0000256" key="6">
    <source>
        <dbReference type="ARBA" id="ARBA00023163"/>
    </source>
</evidence>
<dbReference type="InterPro" id="IPR001789">
    <property type="entry name" value="Sig_transdc_resp-reg_receiver"/>
</dbReference>
<comment type="caution">
    <text evidence="12">The sequence shown here is derived from an EMBL/GenBank/DDBJ whole genome shotgun (WGS) entry which is preliminary data.</text>
</comment>
<protein>
    <recommendedName>
        <fullName evidence="1">Stage 0 sporulation protein A homolog</fullName>
    </recommendedName>
</protein>
<sequence>MKVLLVEDDKDLCRLVARELEKNGCQVDACYDGETAMMFALNKDYGYDLAIVDRMLPVVDGLTVIKTMRQKEIQIPVIIITGMSHLDDRVEGLDSGADDYLVKPFHLRELMARVRALTRRPHEIRSEGILTYGDLALDRESRELSCHERKLNLTSRESELLYTLMLHPENVYTREQLVLKVWGSDAQIEPGNVDNYISFLRKRLREVKSTCSIKTIYGTGFQLEKDHA</sequence>
<dbReference type="SMART" id="SM00448">
    <property type="entry name" value="REC"/>
    <property type="match status" value="1"/>
</dbReference>
<dbReference type="PROSITE" id="PS50110">
    <property type="entry name" value="RESPONSE_REGULATORY"/>
    <property type="match status" value="1"/>
</dbReference>
<reference evidence="12" key="1">
    <citation type="submission" date="2020-10" db="EMBL/GenBank/DDBJ databases">
        <authorList>
            <person name="Gilroy R."/>
        </authorList>
    </citation>
    <scope>NUCLEOTIDE SEQUENCE</scope>
    <source>
        <strain evidence="12">CHK178-757</strain>
    </source>
</reference>
<reference evidence="12" key="2">
    <citation type="journal article" date="2021" name="PeerJ">
        <title>Extensive microbial diversity within the chicken gut microbiome revealed by metagenomics and culture.</title>
        <authorList>
            <person name="Gilroy R."/>
            <person name="Ravi A."/>
            <person name="Getino M."/>
            <person name="Pursley I."/>
            <person name="Horton D.L."/>
            <person name="Alikhan N.F."/>
            <person name="Baker D."/>
            <person name="Gharbi K."/>
            <person name="Hall N."/>
            <person name="Watson M."/>
            <person name="Adriaenssens E.M."/>
            <person name="Foster-Nyarko E."/>
            <person name="Jarju S."/>
            <person name="Secka A."/>
            <person name="Antonio M."/>
            <person name="Oren A."/>
            <person name="Chaudhuri R.R."/>
            <person name="La Ragione R."/>
            <person name="Hildebrand F."/>
            <person name="Pallen M.J."/>
        </authorList>
    </citation>
    <scope>NUCLEOTIDE SEQUENCE</scope>
    <source>
        <strain evidence="12">CHK178-757</strain>
    </source>
</reference>
<dbReference type="Gene3D" id="6.10.250.690">
    <property type="match status" value="1"/>
</dbReference>
<dbReference type="CDD" id="cd00383">
    <property type="entry name" value="trans_reg_C"/>
    <property type="match status" value="1"/>
</dbReference>
<dbReference type="PANTHER" id="PTHR48111">
    <property type="entry name" value="REGULATOR OF RPOS"/>
    <property type="match status" value="1"/>
</dbReference>
<proteinExistence type="predicted"/>
<feature type="modified residue" description="4-aspartylphosphate" evidence="8">
    <location>
        <position position="53"/>
    </location>
</feature>
<dbReference type="AlphaFoldDB" id="A0A9D1F3Z9"/>
<gene>
    <name evidence="12" type="ORF">IAB46_03530</name>
</gene>
<dbReference type="GO" id="GO:0006355">
    <property type="term" value="P:regulation of DNA-templated transcription"/>
    <property type="evidence" value="ECO:0007669"/>
    <property type="project" value="InterPro"/>
</dbReference>
<dbReference type="Pfam" id="PF00072">
    <property type="entry name" value="Response_reg"/>
    <property type="match status" value="1"/>
</dbReference>
<dbReference type="InterPro" id="IPR001867">
    <property type="entry name" value="OmpR/PhoB-type_DNA-bd"/>
</dbReference>
<evidence type="ECO:0000313" key="12">
    <source>
        <dbReference type="EMBL" id="HIS46627.1"/>
    </source>
</evidence>
<dbReference type="EMBL" id="DVIT01000014">
    <property type="protein sequence ID" value="HIS46627.1"/>
    <property type="molecule type" value="Genomic_DNA"/>
</dbReference>
<dbReference type="Gene3D" id="1.10.10.10">
    <property type="entry name" value="Winged helix-like DNA-binding domain superfamily/Winged helix DNA-binding domain"/>
    <property type="match status" value="1"/>
</dbReference>
<comment type="function">
    <text evidence="7">May play the central regulatory role in sporulation. It may be an element of the effector pathway responsible for the activation of sporulation genes in response to nutritional stress. Spo0A may act in concert with spo0H (a sigma factor) to control the expression of some genes that are critical to the sporulation process.</text>
</comment>